<feature type="non-terminal residue" evidence="1">
    <location>
        <position position="1"/>
    </location>
</feature>
<dbReference type="Proteomes" id="UP000823775">
    <property type="component" value="Unassembled WGS sequence"/>
</dbReference>
<reference evidence="1 2" key="1">
    <citation type="journal article" date="2021" name="BMC Genomics">
        <title>Datura genome reveals duplications of psychoactive alkaloid biosynthetic genes and high mutation rate following tissue culture.</title>
        <authorList>
            <person name="Rajewski A."/>
            <person name="Carter-House D."/>
            <person name="Stajich J."/>
            <person name="Litt A."/>
        </authorList>
    </citation>
    <scope>NUCLEOTIDE SEQUENCE [LARGE SCALE GENOMIC DNA]</scope>
    <source>
        <strain evidence="1">AR-01</strain>
    </source>
</reference>
<evidence type="ECO:0000313" key="1">
    <source>
        <dbReference type="EMBL" id="MCE3214904.1"/>
    </source>
</evidence>
<gene>
    <name evidence="1" type="ORF">HAX54_000240</name>
</gene>
<accession>A0ABS8WTR2</accession>
<comment type="caution">
    <text evidence="1">The sequence shown here is derived from an EMBL/GenBank/DDBJ whole genome shotgun (WGS) entry which is preliminary data.</text>
</comment>
<protein>
    <submittedName>
        <fullName evidence="1">Uncharacterized protein</fullName>
    </submittedName>
</protein>
<proteinExistence type="predicted"/>
<dbReference type="EMBL" id="JACEIK010010047">
    <property type="protein sequence ID" value="MCE3214904.1"/>
    <property type="molecule type" value="Genomic_DNA"/>
</dbReference>
<organism evidence="1 2">
    <name type="scientific">Datura stramonium</name>
    <name type="common">Jimsonweed</name>
    <name type="synonym">Common thornapple</name>
    <dbReference type="NCBI Taxonomy" id="4076"/>
    <lineage>
        <taxon>Eukaryota</taxon>
        <taxon>Viridiplantae</taxon>
        <taxon>Streptophyta</taxon>
        <taxon>Embryophyta</taxon>
        <taxon>Tracheophyta</taxon>
        <taxon>Spermatophyta</taxon>
        <taxon>Magnoliopsida</taxon>
        <taxon>eudicotyledons</taxon>
        <taxon>Gunneridae</taxon>
        <taxon>Pentapetalae</taxon>
        <taxon>asterids</taxon>
        <taxon>lamiids</taxon>
        <taxon>Solanales</taxon>
        <taxon>Solanaceae</taxon>
        <taxon>Solanoideae</taxon>
        <taxon>Datureae</taxon>
        <taxon>Datura</taxon>
    </lineage>
</organism>
<keyword evidence="2" id="KW-1185">Reference proteome</keyword>
<evidence type="ECO:0000313" key="2">
    <source>
        <dbReference type="Proteomes" id="UP000823775"/>
    </source>
</evidence>
<name>A0ABS8WTR2_DATST</name>
<sequence>FRVVSIPYSRFSYLEFTDTQVLISTPTYWAHFYLARRPLSWDPLVRQVRGHDGHLRNRRTGPDGCLYTYSLVCIWLVYLHCWRHYVHQAPLDRNLGPSRPSADPRNRLEAQASFLFLTIVPPSSY</sequence>